<evidence type="ECO:0000313" key="7">
    <source>
        <dbReference type="Proteomes" id="UP000218418"/>
    </source>
</evidence>
<dbReference type="GO" id="GO:0003700">
    <property type="term" value="F:DNA-binding transcription factor activity"/>
    <property type="evidence" value="ECO:0007669"/>
    <property type="project" value="TreeGrafter"/>
</dbReference>
<keyword evidence="1" id="KW-0805">Transcription regulation</keyword>
<evidence type="ECO:0000256" key="1">
    <source>
        <dbReference type="ARBA" id="ARBA00023015"/>
    </source>
</evidence>
<protein>
    <submittedName>
        <fullName evidence="6">TetR family transcriptional regulator protein</fullName>
    </submittedName>
</protein>
<evidence type="ECO:0000259" key="5">
    <source>
        <dbReference type="PROSITE" id="PS50977"/>
    </source>
</evidence>
<dbReference type="InterPro" id="IPR001647">
    <property type="entry name" value="HTH_TetR"/>
</dbReference>
<dbReference type="InterPro" id="IPR036271">
    <property type="entry name" value="Tet_transcr_reg_TetR-rel_C_sf"/>
</dbReference>
<evidence type="ECO:0000256" key="2">
    <source>
        <dbReference type="ARBA" id="ARBA00023125"/>
    </source>
</evidence>
<keyword evidence="7" id="KW-1185">Reference proteome</keyword>
<dbReference type="SUPFAM" id="SSF48498">
    <property type="entry name" value="Tetracyclin repressor-like, C-terminal domain"/>
    <property type="match status" value="1"/>
</dbReference>
<dbReference type="PANTHER" id="PTHR30055">
    <property type="entry name" value="HTH-TYPE TRANSCRIPTIONAL REGULATOR RUTR"/>
    <property type="match status" value="1"/>
</dbReference>
<dbReference type="OrthoDB" id="9796019at2"/>
<reference evidence="6 7" key="1">
    <citation type="submission" date="2017-06" db="EMBL/GenBank/DDBJ databases">
        <title>Genome sequencing of cyanobaciteial culture collection at National Institute for Environmental Studies (NIES).</title>
        <authorList>
            <person name="Hirose Y."/>
            <person name="Shimura Y."/>
            <person name="Fujisawa T."/>
            <person name="Nakamura Y."/>
            <person name="Kawachi M."/>
        </authorList>
    </citation>
    <scope>NUCLEOTIDE SEQUENCE [LARGE SCALE GENOMIC DNA]</scope>
    <source>
        <strain evidence="6 7">NIES-267</strain>
    </source>
</reference>
<gene>
    <name evidence="6" type="ORF">NIES267_57150</name>
</gene>
<sequence>MKEDNKSQGRPRSIESHRAILKATLELLSEVGYERMSIEGIASRAKVGKSTIYRRYKGKEELVADAIESIREEVVIPDTGNIWTDIDALIENAARITFNPLGKQAVATIISSASSNPEFAQIYSEKYLQPRKEAFAVVIKRAKARKEVQFDLDADFIFDVMSGMMLYGLIFPPISETWEKYVRRAIEAVINNQ</sequence>
<dbReference type="AlphaFoldDB" id="A0A1Z4LYA9"/>
<evidence type="ECO:0000256" key="3">
    <source>
        <dbReference type="ARBA" id="ARBA00023163"/>
    </source>
</evidence>
<organism evidence="6 7">
    <name type="scientific">Calothrix parasitica NIES-267</name>
    <dbReference type="NCBI Taxonomy" id="1973488"/>
    <lineage>
        <taxon>Bacteria</taxon>
        <taxon>Bacillati</taxon>
        <taxon>Cyanobacteriota</taxon>
        <taxon>Cyanophyceae</taxon>
        <taxon>Nostocales</taxon>
        <taxon>Calotrichaceae</taxon>
        <taxon>Calothrix</taxon>
    </lineage>
</organism>
<dbReference type="InterPro" id="IPR009057">
    <property type="entry name" value="Homeodomain-like_sf"/>
</dbReference>
<dbReference type="InterPro" id="IPR050109">
    <property type="entry name" value="HTH-type_TetR-like_transc_reg"/>
</dbReference>
<dbReference type="PRINTS" id="PR00455">
    <property type="entry name" value="HTHTETR"/>
</dbReference>
<name>A0A1Z4LYA9_9CYAN</name>
<evidence type="ECO:0000256" key="4">
    <source>
        <dbReference type="PROSITE-ProRule" id="PRU00335"/>
    </source>
</evidence>
<dbReference type="Pfam" id="PF00440">
    <property type="entry name" value="TetR_N"/>
    <property type="match status" value="1"/>
</dbReference>
<dbReference type="Gene3D" id="1.10.10.60">
    <property type="entry name" value="Homeodomain-like"/>
    <property type="match status" value="1"/>
</dbReference>
<dbReference type="PANTHER" id="PTHR30055:SF148">
    <property type="entry name" value="TETR-FAMILY TRANSCRIPTIONAL REGULATOR"/>
    <property type="match status" value="1"/>
</dbReference>
<dbReference type="PROSITE" id="PS50977">
    <property type="entry name" value="HTH_TETR_2"/>
    <property type="match status" value="1"/>
</dbReference>
<feature type="DNA-binding region" description="H-T-H motif" evidence="4">
    <location>
        <begin position="37"/>
        <end position="56"/>
    </location>
</feature>
<keyword evidence="2 4" id="KW-0238">DNA-binding</keyword>
<dbReference type="GO" id="GO:0000976">
    <property type="term" value="F:transcription cis-regulatory region binding"/>
    <property type="evidence" value="ECO:0007669"/>
    <property type="project" value="TreeGrafter"/>
</dbReference>
<dbReference type="SUPFAM" id="SSF46689">
    <property type="entry name" value="Homeodomain-like"/>
    <property type="match status" value="1"/>
</dbReference>
<dbReference type="Pfam" id="PF16859">
    <property type="entry name" value="TetR_C_11"/>
    <property type="match status" value="1"/>
</dbReference>
<dbReference type="Gene3D" id="1.10.357.10">
    <property type="entry name" value="Tetracycline Repressor, domain 2"/>
    <property type="match status" value="1"/>
</dbReference>
<proteinExistence type="predicted"/>
<evidence type="ECO:0000313" key="6">
    <source>
        <dbReference type="EMBL" id="BAY86209.1"/>
    </source>
</evidence>
<dbReference type="EMBL" id="AP018227">
    <property type="protein sequence ID" value="BAY86209.1"/>
    <property type="molecule type" value="Genomic_DNA"/>
</dbReference>
<accession>A0A1Z4LYA9</accession>
<dbReference type="Proteomes" id="UP000218418">
    <property type="component" value="Chromosome"/>
</dbReference>
<keyword evidence="3" id="KW-0804">Transcription</keyword>
<feature type="domain" description="HTH tetR-type" evidence="5">
    <location>
        <begin position="14"/>
        <end position="74"/>
    </location>
</feature>
<dbReference type="InterPro" id="IPR011075">
    <property type="entry name" value="TetR_C"/>
</dbReference>